<dbReference type="Pfam" id="PF13360">
    <property type="entry name" value="PQQ_2"/>
    <property type="match status" value="2"/>
</dbReference>
<dbReference type="PANTHER" id="PTHR34512">
    <property type="entry name" value="CELL SURFACE PROTEIN"/>
    <property type="match status" value="1"/>
</dbReference>
<dbReference type="InterPro" id="IPR018391">
    <property type="entry name" value="PQQ_b-propeller_rpt"/>
</dbReference>
<dbReference type="InterPro" id="IPR015943">
    <property type="entry name" value="WD40/YVTN_repeat-like_dom_sf"/>
</dbReference>
<dbReference type="SMART" id="SM00564">
    <property type="entry name" value="PQQ"/>
    <property type="match status" value="5"/>
</dbReference>
<proteinExistence type="predicted"/>
<reference evidence="3 4" key="1">
    <citation type="submission" date="2019-03" db="EMBL/GenBank/DDBJ databases">
        <authorList>
            <person name="Gonzalez-Pimentel J.L."/>
        </authorList>
    </citation>
    <scope>NUCLEOTIDE SEQUENCE [LARGE SCALE GENOMIC DNA]</scope>
    <source>
        <strain evidence="3 4">JCM 31289</strain>
    </source>
</reference>
<feature type="domain" description="Pyrrolo-quinoline quinone repeat" evidence="2">
    <location>
        <begin position="61"/>
        <end position="251"/>
    </location>
</feature>
<protein>
    <recommendedName>
        <fullName evidence="2">Pyrrolo-quinoline quinone repeat domain-containing protein</fullName>
    </recommendedName>
</protein>
<dbReference type="SUPFAM" id="SSF50969">
    <property type="entry name" value="YVTN repeat-like/Quinoprotein amine dehydrogenase"/>
    <property type="match status" value="1"/>
</dbReference>
<dbReference type="Gene3D" id="2.130.10.10">
    <property type="entry name" value="YVTN repeat-like/Quinoprotein amine dehydrogenase"/>
    <property type="match status" value="2"/>
</dbReference>
<dbReference type="InterPro" id="IPR011044">
    <property type="entry name" value="Quino_amine_DH_bsu"/>
</dbReference>
<dbReference type="Proteomes" id="UP000297948">
    <property type="component" value="Unassembled WGS sequence"/>
</dbReference>
<comment type="caution">
    <text evidence="3">The sequence shown here is derived from an EMBL/GenBank/DDBJ whole genome shotgun (WGS) entry which is preliminary data.</text>
</comment>
<dbReference type="PANTHER" id="PTHR34512:SF30">
    <property type="entry name" value="OUTER MEMBRANE PROTEIN ASSEMBLY FACTOR BAMB"/>
    <property type="match status" value="1"/>
</dbReference>
<feature type="non-terminal residue" evidence="3">
    <location>
        <position position="1"/>
    </location>
</feature>
<evidence type="ECO:0000259" key="2">
    <source>
        <dbReference type="Pfam" id="PF13360"/>
    </source>
</evidence>
<gene>
    <name evidence="3" type="ORF">E4099_31545</name>
</gene>
<accession>A0A4Z0FNM0</accession>
<evidence type="ECO:0000313" key="4">
    <source>
        <dbReference type="Proteomes" id="UP000297948"/>
    </source>
</evidence>
<sequence>PGPPSPSRRKLLTIGAGSAAAITAAGAGGRLWWNGREEPQSKPVSRRSPARRPPNVPSRAVWWRQVPPTDSQFPPLAVADLILVQHDRSLRALDARTGEKRWTSSYTRDGGYAPWTLALEKDRLYAFRDEVNPRNALSLHSVDLKTGSLRSLPVSLPDFDGGRRAHETRLLLVAGGTAYVYAQKRAEEKSDEGWHIVAIDLRTGRERWRKPVGYDGQDGITAKARGRHLVTARPMEDTLEAWDTRTGKVIWDWSLPGTGLFLYRNQLALDSTCLYYSTSELRSIPFRDPNGGWRFGKGRDKGLATGSRLYGRPALKDGVVYAAEGTRGLVAVDARDGTLLWECDIDQKPNLDTTPLVGKKYVYLADDRSSQISAIDLRDHKVAWTTPVPSRFDTTPVAHERARRFIWISGEIVCALPFE</sequence>
<keyword evidence="4" id="KW-1185">Reference proteome</keyword>
<name>A0A4Z0FNM0_9ACTN</name>
<dbReference type="AlphaFoldDB" id="A0A4Z0FNM0"/>
<feature type="domain" description="Pyrrolo-quinoline quinone repeat" evidence="2">
    <location>
        <begin position="309"/>
        <end position="390"/>
    </location>
</feature>
<evidence type="ECO:0000313" key="3">
    <source>
        <dbReference type="EMBL" id="TGA84226.1"/>
    </source>
</evidence>
<feature type="region of interest" description="Disordered" evidence="1">
    <location>
        <begin position="30"/>
        <end position="57"/>
    </location>
</feature>
<evidence type="ECO:0000256" key="1">
    <source>
        <dbReference type="SAM" id="MobiDB-lite"/>
    </source>
</evidence>
<dbReference type="EMBL" id="SRID01000617">
    <property type="protein sequence ID" value="TGA84226.1"/>
    <property type="molecule type" value="Genomic_DNA"/>
</dbReference>
<organism evidence="3 4">
    <name type="scientific">Streptomyces palmae</name>
    <dbReference type="NCBI Taxonomy" id="1701085"/>
    <lineage>
        <taxon>Bacteria</taxon>
        <taxon>Bacillati</taxon>
        <taxon>Actinomycetota</taxon>
        <taxon>Actinomycetes</taxon>
        <taxon>Kitasatosporales</taxon>
        <taxon>Streptomycetaceae</taxon>
        <taxon>Streptomyces</taxon>
    </lineage>
</organism>
<dbReference type="InterPro" id="IPR002372">
    <property type="entry name" value="PQQ_rpt_dom"/>
</dbReference>